<dbReference type="KEGG" id="mik:FOE78_04740"/>
<dbReference type="Pfam" id="PF01909">
    <property type="entry name" value="NTP_transf_2"/>
    <property type="match status" value="1"/>
</dbReference>
<dbReference type="Proteomes" id="UP000319263">
    <property type="component" value="Chromosome"/>
</dbReference>
<dbReference type="SUPFAM" id="SSF81301">
    <property type="entry name" value="Nucleotidyltransferase"/>
    <property type="match status" value="1"/>
</dbReference>
<dbReference type="Gene3D" id="3.30.460.10">
    <property type="entry name" value="Beta Polymerase, domain 2"/>
    <property type="match status" value="1"/>
</dbReference>
<feature type="domain" description="Polymerase nucleotidyl transferase" evidence="2">
    <location>
        <begin position="53"/>
        <end position="102"/>
    </location>
</feature>
<gene>
    <name evidence="3" type="ORF">FOE78_04740</name>
</gene>
<sequence length="291" mass="32099">MRYRSVTSNLDHHRPVSVPEGLDDGLDERGRIRREGDLSRIDAVFAPLIAEAASALRRLLGQRLHSIYLYGSVPRGTAVAGRSDLDLEVILHNEPTETERAAVARLAAELDQGTGAVNEVGIIVASRPRLLSAAERYDNAFQISCLCTPLWGPDLADELPDQYPTIELAQHITSGTRAAFTRLAAELNAPTTSRPDFTRQRVGRRIARLAFTCVLFRWPGWTSDPATMQRVITAFYPDHTDELATSIQLGWGRLAGHPPNTPADHDKAVELLNSAAPWWMNEHGRVTARTG</sequence>
<evidence type="ECO:0000256" key="1">
    <source>
        <dbReference type="SAM" id="MobiDB-lite"/>
    </source>
</evidence>
<proteinExistence type="predicted"/>
<evidence type="ECO:0000259" key="2">
    <source>
        <dbReference type="Pfam" id="PF01909"/>
    </source>
</evidence>
<evidence type="ECO:0000313" key="4">
    <source>
        <dbReference type="Proteomes" id="UP000319263"/>
    </source>
</evidence>
<dbReference type="PROSITE" id="PS50152">
    <property type="entry name" value="25A_SYNTH_3"/>
    <property type="match status" value="1"/>
</dbReference>
<dbReference type="InterPro" id="IPR002934">
    <property type="entry name" value="Polymerase_NTP_transf_dom"/>
</dbReference>
<keyword evidence="3" id="KW-0808">Transferase</keyword>
<keyword evidence="4" id="KW-1185">Reference proteome</keyword>
<dbReference type="InterPro" id="IPR043519">
    <property type="entry name" value="NT_sf"/>
</dbReference>
<reference evidence="3 4" key="1">
    <citation type="submission" date="2019-07" db="EMBL/GenBank/DDBJ databases">
        <title>Microlunatus dokdonensis sp. nov. isolated from the rhizospheric soil of the wild plant Elymus tsukushiensis.</title>
        <authorList>
            <person name="Ghim S.-Y."/>
            <person name="Hwang Y.-J."/>
            <person name="Son J.-S."/>
            <person name="Shin J.-H."/>
        </authorList>
    </citation>
    <scope>NUCLEOTIDE SEQUENCE [LARGE SCALE GENOMIC DNA]</scope>
    <source>
        <strain evidence="3 4">KUDC0627</strain>
    </source>
</reference>
<dbReference type="AlphaFoldDB" id="A0A516PVX9"/>
<protein>
    <submittedName>
        <fullName evidence="3">Nucleotidyltransferase domain-containing protein</fullName>
    </submittedName>
</protein>
<dbReference type="CDD" id="cd05403">
    <property type="entry name" value="NT_KNTase_like"/>
    <property type="match status" value="1"/>
</dbReference>
<name>A0A516PVX9_9ACTN</name>
<dbReference type="EMBL" id="CP041692">
    <property type="protein sequence ID" value="QDP95309.1"/>
    <property type="molecule type" value="Genomic_DNA"/>
</dbReference>
<accession>A0A516PVX9</accession>
<organism evidence="3 4">
    <name type="scientific">Microlunatus elymi</name>
    <dbReference type="NCBI Taxonomy" id="2596828"/>
    <lineage>
        <taxon>Bacteria</taxon>
        <taxon>Bacillati</taxon>
        <taxon>Actinomycetota</taxon>
        <taxon>Actinomycetes</taxon>
        <taxon>Propionibacteriales</taxon>
        <taxon>Propionibacteriaceae</taxon>
        <taxon>Microlunatus</taxon>
    </lineage>
</organism>
<feature type="region of interest" description="Disordered" evidence="1">
    <location>
        <begin position="1"/>
        <end position="28"/>
    </location>
</feature>
<evidence type="ECO:0000313" key="3">
    <source>
        <dbReference type="EMBL" id="QDP95309.1"/>
    </source>
</evidence>
<dbReference type="OrthoDB" id="3422944at2"/>
<dbReference type="GO" id="GO:0016779">
    <property type="term" value="F:nucleotidyltransferase activity"/>
    <property type="evidence" value="ECO:0007669"/>
    <property type="project" value="InterPro"/>
</dbReference>